<accession>X0WW49</accession>
<gene>
    <name evidence="2" type="ORF">S01H1_71484</name>
</gene>
<name>X0WW49_9ZZZZ</name>
<evidence type="ECO:0000313" key="2">
    <source>
        <dbReference type="EMBL" id="GAG28663.1"/>
    </source>
</evidence>
<proteinExistence type="predicted"/>
<dbReference type="AlphaFoldDB" id="X0WW49"/>
<protein>
    <submittedName>
        <fullName evidence="2">Uncharacterized protein</fullName>
    </submittedName>
</protein>
<organism evidence="2">
    <name type="scientific">marine sediment metagenome</name>
    <dbReference type="NCBI Taxonomy" id="412755"/>
    <lineage>
        <taxon>unclassified sequences</taxon>
        <taxon>metagenomes</taxon>
        <taxon>ecological metagenomes</taxon>
    </lineage>
</organism>
<comment type="caution">
    <text evidence="2">The sequence shown here is derived from an EMBL/GenBank/DDBJ whole genome shotgun (WGS) entry which is preliminary data.</text>
</comment>
<feature type="non-terminal residue" evidence="2">
    <location>
        <position position="200"/>
    </location>
</feature>
<evidence type="ECO:0000256" key="1">
    <source>
        <dbReference type="SAM" id="MobiDB-lite"/>
    </source>
</evidence>
<feature type="region of interest" description="Disordered" evidence="1">
    <location>
        <begin position="138"/>
        <end position="175"/>
    </location>
</feature>
<feature type="compositionally biased region" description="Pro residues" evidence="1">
    <location>
        <begin position="154"/>
        <end position="175"/>
    </location>
</feature>
<sequence>MRTQYSLFFALAGTAVVAAAGLIAFLAGPHASAQPIAGAHYSGSIAGAGDVEFDVSEAGDEVQNLRFTQIPCSGGTHGEFTYGEFTWPPLAPIAVANKQFDATLDPLATRVTGQFPAEGSANGTFLLDLGTCQSPELTWTASGSATPTATATPTPTPTPTPMPMPTPTLTPTPTATPVPTDLMPGWNHVCYVGPSQDIED</sequence>
<reference evidence="2" key="1">
    <citation type="journal article" date="2014" name="Front. Microbiol.">
        <title>High frequency of phylogenetically diverse reductive dehalogenase-homologous genes in deep subseafloor sedimentary metagenomes.</title>
        <authorList>
            <person name="Kawai M."/>
            <person name="Futagami T."/>
            <person name="Toyoda A."/>
            <person name="Takaki Y."/>
            <person name="Nishi S."/>
            <person name="Hori S."/>
            <person name="Arai W."/>
            <person name="Tsubouchi T."/>
            <person name="Morono Y."/>
            <person name="Uchiyama I."/>
            <person name="Ito T."/>
            <person name="Fujiyama A."/>
            <person name="Inagaki F."/>
            <person name="Takami H."/>
        </authorList>
    </citation>
    <scope>NUCLEOTIDE SEQUENCE</scope>
    <source>
        <strain evidence="2">Expedition CK06-06</strain>
    </source>
</reference>
<dbReference type="EMBL" id="BARS01047601">
    <property type="protein sequence ID" value="GAG28663.1"/>
    <property type="molecule type" value="Genomic_DNA"/>
</dbReference>